<dbReference type="SUPFAM" id="SSF50998">
    <property type="entry name" value="Quinoprotein alcohol dehydrogenase-like"/>
    <property type="match status" value="1"/>
</dbReference>
<evidence type="ECO:0008006" key="3">
    <source>
        <dbReference type="Google" id="ProtNLM"/>
    </source>
</evidence>
<accession>A0A8J3NML4</accession>
<protein>
    <recommendedName>
        <fullName evidence="3">PQQ-binding-like beta-propeller repeat protein</fullName>
    </recommendedName>
</protein>
<gene>
    <name evidence="1" type="ORF">Cba03nite_65020</name>
</gene>
<organism evidence="1 2">
    <name type="scientific">Catellatospora bangladeshensis</name>
    <dbReference type="NCBI Taxonomy" id="310355"/>
    <lineage>
        <taxon>Bacteria</taxon>
        <taxon>Bacillati</taxon>
        <taxon>Actinomycetota</taxon>
        <taxon>Actinomycetes</taxon>
        <taxon>Micromonosporales</taxon>
        <taxon>Micromonosporaceae</taxon>
        <taxon>Catellatospora</taxon>
    </lineage>
</organism>
<dbReference type="Gene3D" id="2.130.10.10">
    <property type="entry name" value="YVTN repeat-like/Quinoprotein amine dehydrogenase"/>
    <property type="match status" value="1"/>
</dbReference>
<name>A0A8J3NML4_9ACTN</name>
<dbReference type="AlphaFoldDB" id="A0A8J3NML4"/>
<evidence type="ECO:0000313" key="1">
    <source>
        <dbReference type="EMBL" id="GIF85153.1"/>
    </source>
</evidence>
<dbReference type="EMBL" id="BONF01000044">
    <property type="protein sequence ID" value="GIF85153.1"/>
    <property type="molecule type" value="Genomic_DNA"/>
</dbReference>
<reference evidence="1 2" key="1">
    <citation type="submission" date="2021-01" db="EMBL/GenBank/DDBJ databases">
        <title>Whole genome shotgun sequence of Catellatospora bangladeshensis NBRC 107357.</title>
        <authorList>
            <person name="Komaki H."/>
            <person name="Tamura T."/>
        </authorList>
    </citation>
    <scope>NUCLEOTIDE SEQUENCE [LARGE SCALE GENOMIC DNA]</scope>
    <source>
        <strain evidence="1 2">NBRC 107357</strain>
    </source>
</reference>
<sequence length="371" mass="41433">MEQVIVTSDTAAIWSVELPYEDGSLYLDGADGCLIATQRELAAVTADGQVRWSHEVPFYRSREPLARDGRIYRIEDGHIVARDLATGLPVASIDVGADAFSLDFDPWGGFVFREEPHQGEGRLRSVTADGTPRWAVPMPHVADALHLRLLGDLIVVDMDNRLRAYDRDGRLRWVSWPHLWLTDPDPAEIPPAEKHDDVADLLDYDGARLLTRWEWRNGGGYYLVDEFGRSTPYITTRQVRPALAVLPSADGPPRLAVQGPHRQEESGFTYTVWMVDGDRVTWTHELGVAPTRLRPGAGGTLLVSSTPTQRRWDTYHWLKTLWHETFVRCLAPDGSTRWTWYAPGVITLGPLARPDGVVLVAAGGRLYGLPA</sequence>
<evidence type="ECO:0000313" key="2">
    <source>
        <dbReference type="Proteomes" id="UP000601223"/>
    </source>
</evidence>
<comment type="caution">
    <text evidence="1">The sequence shown here is derived from an EMBL/GenBank/DDBJ whole genome shotgun (WGS) entry which is preliminary data.</text>
</comment>
<dbReference type="Proteomes" id="UP000601223">
    <property type="component" value="Unassembled WGS sequence"/>
</dbReference>
<proteinExistence type="predicted"/>
<keyword evidence="2" id="KW-1185">Reference proteome</keyword>
<dbReference type="InterPro" id="IPR011047">
    <property type="entry name" value="Quinoprotein_ADH-like_sf"/>
</dbReference>
<dbReference type="InterPro" id="IPR015943">
    <property type="entry name" value="WD40/YVTN_repeat-like_dom_sf"/>
</dbReference>